<dbReference type="PANTHER" id="PTHR30255:SF2">
    <property type="entry name" value="SINGLE-STRANDED-DNA-SPECIFIC EXONUCLEASE RECJ"/>
    <property type="match status" value="1"/>
</dbReference>
<dbReference type="InterPro" id="IPR041122">
    <property type="entry name" value="RecJ_OB"/>
</dbReference>
<dbReference type="SUPFAM" id="SSF64182">
    <property type="entry name" value="DHH phosphoesterases"/>
    <property type="match status" value="1"/>
</dbReference>
<dbReference type="Proteomes" id="UP000242501">
    <property type="component" value="Unassembled WGS sequence"/>
</dbReference>
<comment type="similarity">
    <text evidence="1">Belongs to the RecJ family.</text>
</comment>
<evidence type="ECO:0000256" key="4">
    <source>
        <dbReference type="ARBA" id="ARBA00022801"/>
    </source>
</evidence>
<evidence type="ECO:0000259" key="6">
    <source>
        <dbReference type="Pfam" id="PF01368"/>
    </source>
</evidence>
<sequence length="570" mass="63252">MSNVQIKIRPHHTCPEIFQGIAPFMANILARRALTSGHELELKLKHLLPPTLKGLSKAVEYIDYAIDQEQRIVIVGDYDADGATSTALMVLVLRALGADVHYLVPDRFKYGYGLTEKIVDLAQQQYAPQLLITVDNGISSHAGVAQAKKYGMTVVVTDHHLTTKAAPLADAVVNPNQLGCDFASKALAGVGVAFYVLADLVTQRKKRGKSTTNMVQYLDLVALGTYADVAALDHNNRILIDYGLNHIRQGQCRAGILALLHVAGRDMHKMTASDLGFALGPRLNAAGRMQSMHIGVECLLAESFEQAYPLAQQLQQLNQERRAVEADIKQDALQILQNIQLDQTHLPTALVLFEPHWHQGVIGIVAGRLKEQFHRPSIVFAVDEDGVHIKGSARSVEGIHIRDAIERVAEQYPNLVRFFGGHAAAAGLTIAQKDFEAFKFAFEAEIAQCDTALFQAVIWTDGELNEADLTLQTAQLIEQFGPWGQNFPSPVFEGIFTIDHFRWLKEKHLKLSLRLSTGQCVDAIAFNAKDHFYFDEQKTKIKLVYTLDKNEFQGRVSLQLKVLYFTSEIA</sequence>
<evidence type="ECO:0000256" key="5">
    <source>
        <dbReference type="ARBA" id="ARBA00022839"/>
    </source>
</evidence>
<dbReference type="Pfam" id="PF17768">
    <property type="entry name" value="RecJ_OB"/>
    <property type="match status" value="1"/>
</dbReference>
<dbReference type="GO" id="GO:0003676">
    <property type="term" value="F:nucleic acid binding"/>
    <property type="evidence" value="ECO:0007669"/>
    <property type="project" value="InterPro"/>
</dbReference>
<dbReference type="InterPro" id="IPR003156">
    <property type="entry name" value="DHHA1_dom"/>
</dbReference>
<keyword evidence="3" id="KW-0540">Nuclease</keyword>
<dbReference type="NCBIfam" id="TIGR00644">
    <property type="entry name" value="recJ"/>
    <property type="match status" value="1"/>
</dbReference>
<keyword evidence="5 9" id="KW-0269">Exonuclease</keyword>
<proteinExistence type="inferred from homology"/>
<evidence type="ECO:0000259" key="8">
    <source>
        <dbReference type="Pfam" id="PF17768"/>
    </source>
</evidence>
<feature type="domain" description="DDH" evidence="6">
    <location>
        <begin position="71"/>
        <end position="225"/>
    </location>
</feature>
<gene>
    <name evidence="9" type="ORF">SAMN05421733_10668</name>
</gene>
<protein>
    <recommendedName>
        <fullName evidence="2">Single-stranded-DNA-specific exonuclease RecJ</fullName>
    </recommendedName>
</protein>
<reference evidence="10" key="1">
    <citation type="submission" date="2016-09" db="EMBL/GenBank/DDBJ databases">
        <authorList>
            <person name="Varghese N."/>
            <person name="Submissions S."/>
        </authorList>
    </citation>
    <scope>NUCLEOTIDE SEQUENCE [LARGE SCALE GENOMIC DNA]</scope>
    <source>
        <strain evidence="10">ANC 4422</strain>
    </source>
</reference>
<name>A0A1G6HK89_9GAMM</name>
<feature type="domain" description="RecJ OB" evidence="8">
    <location>
        <begin position="460"/>
        <end position="562"/>
    </location>
</feature>
<dbReference type="InterPro" id="IPR038763">
    <property type="entry name" value="DHH_sf"/>
</dbReference>
<dbReference type="GO" id="GO:0006310">
    <property type="term" value="P:DNA recombination"/>
    <property type="evidence" value="ECO:0007669"/>
    <property type="project" value="InterPro"/>
</dbReference>
<evidence type="ECO:0000313" key="9">
    <source>
        <dbReference type="EMBL" id="SDB94325.1"/>
    </source>
</evidence>
<dbReference type="GO" id="GO:0006281">
    <property type="term" value="P:DNA repair"/>
    <property type="evidence" value="ECO:0007669"/>
    <property type="project" value="InterPro"/>
</dbReference>
<dbReference type="InterPro" id="IPR004610">
    <property type="entry name" value="RecJ"/>
</dbReference>
<evidence type="ECO:0000256" key="2">
    <source>
        <dbReference type="ARBA" id="ARBA00019841"/>
    </source>
</evidence>
<accession>A0A1G6HK89</accession>
<dbReference type="OrthoDB" id="9809852at2"/>
<evidence type="ECO:0000259" key="7">
    <source>
        <dbReference type="Pfam" id="PF02272"/>
    </source>
</evidence>
<evidence type="ECO:0000256" key="3">
    <source>
        <dbReference type="ARBA" id="ARBA00022722"/>
    </source>
</evidence>
<dbReference type="Pfam" id="PF01368">
    <property type="entry name" value="DHH"/>
    <property type="match status" value="1"/>
</dbReference>
<dbReference type="RefSeq" id="WP_092748159.1">
    <property type="nucleotide sequence ID" value="NZ_FMYL01000006.1"/>
</dbReference>
<dbReference type="Gene3D" id="3.90.1640.30">
    <property type="match status" value="1"/>
</dbReference>
<keyword evidence="4" id="KW-0378">Hydrolase</keyword>
<dbReference type="InterPro" id="IPR001667">
    <property type="entry name" value="DDH_dom"/>
</dbReference>
<dbReference type="STRING" id="1219383.SAMN05421733_10668"/>
<dbReference type="PANTHER" id="PTHR30255">
    <property type="entry name" value="SINGLE-STRANDED-DNA-SPECIFIC EXONUCLEASE RECJ"/>
    <property type="match status" value="1"/>
</dbReference>
<dbReference type="EMBL" id="FMYL01000006">
    <property type="protein sequence ID" value="SDB94325.1"/>
    <property type="molecule type" value="Genomic_DNA"/>
</dbReference>
<dbReference type="InterPro" id="IPR051673">
    <property type="entry name" value="SSDNA_exonuclease_RecJ"/>
</dbReference>
<keyword evidence="10" id="KW-1185">Reference proteome</keyword>
<dbReference type="AlphaFoldDB" id="A0A1G6HK89"/>
<dbReference type="Gene3D" id="3.10.310.30">
    <property type="match status" value="1"/>
</dbReference>
<evidence type="ECO:0000256" key="1">
    <source>
        <dbReference type="ARBA" id="ARBA00005915"/>
    </source>
</evidence>
<dbReference type="Pfam" id="PF02272">
    <property type="entry name" value="DHHA1"/>
    <property type="match status" value="1"/>
</dbReference>
<organism evidence="9 10">
    <name type="scientific">Acinetobacter boissieri</name>
    <dbReference type="NCBI Taxonomy" id="1219383"/>
    <lineage>
        <taxon>Bacteria</taxon>
        <taxon>Pseudomonadati</taxon>
        <taxon>Pseudomonadota</taxon>
        <taxon>Gammaproteobacteria</taxon>
        <taxon>Moraxellales</taxon>
        <taxon>Moraxellaceae</taxon>
        <taxon>Acinetobacter</taxon>
    </lineage>
</organism>
<dbReference type="GO" id="GO:0008409">
    <property type="term" value="F:5'-3' exonuclease activity"/>
    <property type="evidence" value="ECO:0007669"/>
    <property type="project" value="InterPro"/>
</dbReference>
<evidence type="ECO:0000313" key="10">
    <source>
        <dbReference type="Proteomes" id="UP000242501"/>
    </source>
</evidence>
<feature type="domain" description="DHHA1" evidence="7">
    <location>
        <begin position="349"/>
        <end position="446"/>
    </location>
</feature>